<gene>
    <name evidence="8" type="ORF">AKJ50_02160</name>
</gene>
<dbReference type="InterPro" id="IPR006137">
    <property type="entry name" value="NADH_UbQ_OxRdtase-like_20kDa"/>
</dbReference>
<dbReference type="GO" id="GO:0051539">
    <property type="term" value="F:4 iron, 4 sulfur cluster binding"/>
    <property type="evidence" value="ECO:0007669"/>
    <property type="project" value="UniProtKB-KW"/>
</dbReference>
<evidence type="ECO:0000256" key="2">
    <source>
        <dbReference type="ARBA" id="ARBA00009173"/>
    </source>
</evidence>
<dbReference type="Proteomes" id="UP000070311">
    <property type="component" value="Unassembled WGS sequence"/>
</dbReference>
<name>A0A133VDY0_9EURY</name>
<evidence type="ECO:0000256" key="1">
    <source>
        <dbReference type="ARBA" id="ARBA00001966"/>
    </source>
</evidence>
<dbReference type="EMBL" id="LHYD01000049">
    <property type="protein sequence ID" value="KXB04652.1"/>
    <property type="molecule type" value="Genomic_DNA"/>
</dbReference>
<evidence type="ECO:0000313" key="9">
    <source>
        <dbReference type="Proteomes" id="UP000070311"/>
    </source>
</evidence>
<keyword evidence="3" id="KW-0004">4Fe-4S</keyword>
<evidence type="ECO:0000256" key="4">
    <source>
        <dbReference type="ARBA" id="ARBA00022723"/>
    </source>
</evidence>
<protein>
    <recommendedName>
        <fullName evidence="7">NADH:ubiquinone oxidoreductase-like 20kDa subunit domain-containing protein</fullName>
    </recommendedName>
</protein>
<comment type="caution">
    <text evidence="8">The sequence shown here is derived from an EMBL/GenBank/DDBJ whole genome shotgun (WGS) entry which is preliminary data.</text>
</comment>
<dbReference type="Pfam" id="PF01058">
    <property type="entry name" value="Oxidored_q6"/>
    <property type="match status" value="1"/>
</dbReference>
<keyword evidence="9" id="KW-1185">Reference proteome</keyword>
<evidence type="ECO:0000256" key="3">
    <source>
        <dbReference type="ARBA" id="ARBA00022485"/>
    </source>
</evidence>
<dbReference type="InterPro" id="IPR052375">
    <property type="entry name" value="Complex_I_20kDa-like"/>
</dbReference>
<keyword evidence="5" id="KW-0408">Iron</keyword>
<evidence type="ECO:0000256" key="6">
    <source>
        <dbReference type="ARBA" id="ARBA00023014"/>
    </source>
</evidence>
<comment type="similarity">
    <text evidence="2">Belongs to the complex I 20 kDa subunit family.</text>
</comment>
<reference evidence="8 9" key="1">
    <citation type="journal article" date="2016" name="Sci. Rep.">
        <title>Metabolic traits of an uncultured archaeal lineage -MSBL1- from brine pools of the Red Sea.</title>
        <authorList>
            <person name="Mwirichia R."/>
            <person name="Alam I."/>
            <person name="Rashid M."/>
            <person name="Vinu M."/>
            <person name="Ba-Alawi W."/>
            <person name="Anthony Kamau A."/>
            <person name="Kamanda Ngugi D."/>
            <person name="Goker M."/>
            <person name="Klenk H.P."/>
            <person name="Bajic V."/>
            <person name="Stingl U."/>
        </authorList>
    </citation>
    <scope>NUCLEOTIDE SEQUENCE [LARGE SCALE GENOMIC DNA]</scope>
    <source>
        <strain evidence="8">SCGC-AAA382A13</strain>
    </source>
</reference>
<feature type="domain" description="NADH:ubiquinone oxidoreductase-like 20kDa subunit" evidence="7">
    <location>
        <begin position="23"/>
        <end position="133"/>
    </location>
</feature>
<dbReference type="SUPFAM" id="SSF56770">
    <property type="entry name" value="HydA/Nqo6-like"/>
    <property type="match status" value="1"/>
</dbReference>
<evidence type="ECO:0000256" key="5">
    <source>
        <dbReference type="ARBA" id="ARBA00023004"/>
    </source>
</evidence>
<dbReference type="GO" id="GO:0046872">
    <property type="term" value="F:metal ion binding"/>
    <property type="evidence" value="ECO:0007669"/>
    <property type="project" value="UniProtKB-KW"/>
</dbReference>
<keyword evidence="4" id="KW-0479">Metal-binding</keyword>
<organism evidence="8 9">
    <name type="scientific">candidate division MSBL1 archaeon SCGC-AAA382A13</name>
    <dbReference type="NCBI Taxonomy" id="1698279"/>
    <lineage>
        <taxon>Archaea</taxon>
        <taxon>Methanobacteriati</taxon>
        <taxon>Methanobacteriota</taxon>
        <taxon>candidate division MSBL1</taxon>
    </lineage>
</organism>
<sequence>MRSLKDFARSKSFHVIYLNTGSCNGCDIEILASLSPRYDIEQYGIFAHQPNPREADVILVTGPVAEQWEEKLVSLYRKVPEPKVVVAIGQCSCSGALFEDGETDPPVSDYIPVDAKIPGCPPRPQEIVDTLLQVAPRVFKGYGEE</sequence>
<dbReference type="PANTHER" id="PTHR42989">
    <property type="entry name" value="HYDROGENASE-4 COMPONENT I"/>
    <property type="match status" value="1"/>
</dbReference>
<evidence type="ECO:0000313" key="8">
    <source>
        <dbReference type="EMBL" id="KXB04652.1"/>
    </source>
</evidence>
<dbReference type="AlphaFoldDB" id="A0A133VDY0"/>
<evidence type="ECO:0000259" key="7">
    <source>
        <dbReference type="Pfam" id="PF01058"/>
    </source>
</evidence>
<comment type="cofactor">
    <cofactor evidence="1">
        <name>[4Fe-4S] cluster</name>
        <dbReference type="ChEBI" id="CHEBI:49883"/>
    </cofactor>
</comment>
<dbReference type="Gene3D" id="3.40.50.12280">
    <property type="match status" value="1"/>
</dbReference>
<dbReference type="PANTHER" id="PTHR42989:SF1">
    <property type="entry name" value="FORMATE HYDROGENLYASE SUBUNIT 7-RELATED"/>
    <property type="match status" value="1"/>
</dbReference>
<accession>A0A133VDY0</accession>
<keyword evidence="6" id="KW-0411">Iron-sulfur</keyword>
<proteinExistence type="inferred from homology"/>